<dbReference type="Gene3D" id="3.90.550.10">
    <property type="entry name" value="Spore Coat Polysaccharide Biosynthesis Protein SpsA, Chain A"/>
    <property type="match status" value="1"/>
</dbReference>
<accession>A0A109BC87</accession>
<dbReference type="GO" id="GO:0016020">
    <property type="term" value="C:membrane"/>
    <property type="evidence" value="ECO:0007669"/>
    <property type="project" value="UniProtKB-SubCell"/>
</dbReference>
<keyword evidence="3 8" id="KW-0808">Transferase</keyword>
<comment type="caution">
    <text evidence="8">The sequence shown here is derived from an EMBL/GenBank/DDBJ whole genome shotgun (WGS) entry which is preliminary data.</text>
</comment>
<dbReference type="Proteomes" id="UP000059074">
    <property type="component" value="Unassembled WGS sequence"/>
</dbReference>
<feature type="transmembrane region" description="Helical" evidence="7">
    <location>
        <begin position="87"/>
        <end position="111"/>
    </location>
</feature>
<keyword evidence="9" id="KW-1185">Reference proteome</keyword>
<feature type="transmembrane region" description="Helical" evidence="7">
    <location>
        <begin position="60"/>
        <end position="80"/>
    </location>
</feature>
<protein>
    <submittedName>
        <fullName evidence="8">Glycosyl transferase, group 2 family protein</fullName>
    </submittedName>
</protein>
<evidence type="ECO:0000256" key="5">
    <source>
        <dbReference type="ARBA" id="ARBA00022989"/>
    </source>
</evidence>
<keyword evidence="4 7" id="KW-0812">Transmembrane</keyword>
<reference evidence="8 9" key="1">
    <citation type="submission" date="2015-10" db="EMBL/GenBank/DDBJ databases">
        <title>Transcriptomic analysis of a linuron degrading triple-species bacterial consortium.</title>
        <authorList>
            <person name="Albers P."/>
        </authorList>
    </citation>
    <scope>NUCLEOTIDE SEQUENCE [LARGE SCALE GENOMIC DNA]</scope>
    <source>
        <strain evidence="8 9">WDL6</strain>
    </source>
</reference>
<dbReference type="GO" id="GO:0016757">
    <property type="term" value="F:glycosyltransferase activity"/>
    <property type="evidence" value="ECO:0007669"/>
    <property type="project" value="UniProtKB-KW"/>
</dbReference>
<keyword evidence="5 7" id="KW-1133">Transmembrane helix</keyword>
<evidence type="ECO:0000256" key="2">
    <source>
        <dbReference type="ARBA" id="ARBA00022676"/>
    </source>
</evidence>
<evidence type="ECO:0000256" key="4">
    <source>
        <dbReference type="ARBA" id="ARBA00022692"/>
    </source>
</evidence>
<dbReference type="Pfam" id="PF13641">
    <property type="entry name" value="Glyco_tranf_2_3"/>
    <property type="match status" value="1"/>
</dbReference>
<keyword evidence="2" id="KW-0328">Glycosyltransferase</keyword>
<gene>
    <name evidence="8" type="ORF">APY04_2760</name>
</gene>
<evidence type="ECO:0000313" key="9">
    <source>
        <dbReference type="Proteomes" id="UP000059074"/>
    </source>
</evidence>
<keyword evidence="6 7" id="KW-0472">Membrane</keyword>
<evidence type="ECO:0000256" key="3">
    <source>
        <dbReference type="ARBA" id="ARBA00022679"/>
    </source>
</evidence>
<proteinExistence type="predicted"/>
<evidence type="ECO:0000256" key="7">
    <source>
        <dbReference type="SAM" id="Phobius"/>
    </source>
</evidence>
<organism evidence="8 9">
    <name type="scientific">Hyphomicrobium sulfonivorans</name>
    <dbReference type="NCBI Taxonomy" id="121290"/>
    <lineage>
        <taxon>Bacteria</taxon>
        <taxon>Pseudomonadati</taxon>
        <taxon>Pseudomonadota</taxon>
        <taxon>Alphaproteobacteria</taxon>
        <taxon>Hyphomicrobiales</taxon>
        <taxon>Hyphomicrobiaceae</taxon>
        <taxon>Hyphomicrobium</taxon>
    </lineage>
</organism>
<sequence>MLSNSTRKSGGSTTGDSVRVGTRAEADAEALQATRRRHLRTAVDALKQKNPAYSACYGLWPWQSLALLVMLVIASTGAIFAPEATLYALLAIMLVPFVCVVAVRVAALAHVCMHPPLQAQPLPPADGELPLYTILVPLFRETAVIPGLVAALRALDYPADRLEIMLIAEEVDIDTQVALRRAKLDPHMQIVVVPGGEPRTKPRATQYALQFAKGAYVVVYDAEDEPEPDQLRRALSALQNGGDRIGCVQARLNIHNSNLSWFSRQFTIEYTALFDAILPTLDRLRLPVPLGGTSNHFPRHVLDDVGGWDPYNVTEDADLGMRLARRGRDVGVIPSTTWEEAPTTFRVWKGQRTRWLKGWMQTYGVHMREPRVLWRELGARRFAGFQVLMGGMILSALVHPWFYLLLVFELWSGRMLTLPQGAVGQALLGIGLLNLCVGYVSAIALGTVAAARRSRLDLAAHALMMPAYWLLISFAAHRALLELLWAPHYWEKTEHVGRVAPGQSQRVQSGAVMAKTAASASGSGRLASGDNHAAKAEIAVPVAGQREAVSGKETQRLL</sequence>
<dbReference type="PANTHER" id="PTHR43867">
    <property type="entry name" value="CELLULOSE SYNTHASE CATALYTIC SUBUNIT A [UDP-FORMING]"/>
    <property type="match status" value="1"/>
</dbReference>
<dbReference type="OrthoDB" id="7431422at2"/>
<dbReference type="AlphaFoldDB" id="A0A109BC87"/>
<dbReference type="RefSeq" id="WP_157066801.1">
    <property type="nucleotide sequence ID" value="NZ_LMTR01000078.1"/>
</dbReference>
<dbReference type="InterPro" id="IPR029044">
    <property type="entry name" value="Nucleotide-diphossugar_trans"/>
</dbReference>
<evidence type="ECO:0000313" key="8">
    <source>
        <dbReference type="EMBL" id="KWT65522.1"/>
    </source>
</evidence>
<feature type="transmembrane region" description="Helical" evidence="7">
    <location>
        <begin position="426"/>
        <end position="451"/>
    </location>
</feature>
<comment type="subcellular location">
    <subcellularLocation>
        <location evidence="1">Membrane</location>
        <topology evidence="1">Multi-pass membrane protein</topology>
    </subcellularLocation>
</comment>
<dbReference type="STRING" id="121290.APY04_2760"/>
<dbReference type="PATRIC" id="fig|121290.4.peg.49"/>
<dbReference type="SUPFAM" id="SSF53448">
    <property type="entry name" value="Nucleotide-diphospho-sugar transferases"/>
    <property type="match status" value="1"/>
</dbReference>
<evidence type="ECO:0000256" key="1">
    <source>
        <dbReference type="ARBA" id="ARBA00004141"/>
    </source>
</evidence>
<dbReference type="PANTHER" id="PTHR43867:SF2">
    <property type="entry name" value="CELLULOSE SYNTHASE CATALYTIC SUBUNIT A [UDP-FORMING]"/>
    <property type="match status" value="1"/>
</dbReference>
<feature type="transmembrane region" description="Helical" evidence="7">
    <location>
        <begin position="458"/>
        <end position="480"/>
    </location>
</feature>
<dbReference type="EMBL" id="LMTR01000078">
    <property type="protein sequence ID" value="KWT65522.1"/>
    <property type="molecule type" value="Genomic_DNA"/>
</dbReference>
<feature type="transmembrane region" description="Helical" evidence="7">
    <location>
        <begin position="382"/>
        <end position="406"/>
    </location>
</feature>
<dbReference type="InterPro" id="IPR050321">
    <property type="entry name" value="Glycosyltr_2/OpgH_subfam"/>
</dbReference>
<evidence type="ECO:0000256" key="6">
    <source>
        <dbReference type="ARBA" id="ARBA00023136"/>
    </source>
</evidence>
<name>A0A109BC87_HYPSL</name>